<dbReference type="Proteomes" id="UP001604336">
    <property type="component" value="Unassembled WGS sequence"/>
</dbReference>
<protein>
    <submittedName>
        <fullName evidence="2">Uncharacterized protein</fullName>
    </submittedName>
</protein>
<dbReference type="EMBL" id="JBFOLK010000005">
    <property type="protein sequence ID" value="KAL2511283.1"/>
    <property type="molecule type" value="Genomic_DNA"/>
</dbReference>
<keyword evidence="3" id="KW-1185">Reference proteome</keyword>
<name>A0ABD1TFG0_9LAMI</name>
<comment type="caution">
    <text evidence="2">The sequence shown here is derived from an EMBL/GenBank/DDBJ whole genome shotgun (WGS) entry which is preliminary data.</text>
</comment>
<evidence type="ECO:0000256" key="1">
    <source>
        <dbReference type="SAM" id="MobiDB-lite"/>
    </source>
</evidence>
<feature type="region of interest" description="Disordered" evidence="1">
    <location>
        <begin position="48"/>
        <end position="67"/>
    </location>
</feature>
<accession>A0ABD1TFG0</accession>
<dbReference type="AlphaFoldDB" id="A0ABD1TFG0"/>
<organism evidence="2 3">
    <name type="scientific">Abeliophyllum distichum</name>
    <dbReference type="NCBI Taxonomy" id="126358"/>
    <lineage>
        <taxon>Eukaryota</taxon>
        <taxon>Viridiplantae</taxon>
        <taxon>Streptophyta</taxon>
        <taxon>Embryophyta</taxon>
        <taxon>Tracheophyta</taxon>
        <taxon>Spermatophyta</taxon>
        <taxon>Magnoliopsida</taxon>
        <taxon>eudicotyledons</taxon>
        <taxon>Gunneridae</taxon>
        <taxon>Pentapetalae</taxon>
        <taxon>asterids</taxon>
        <taxon>lamiids</taxon>
        <taxon>Lamiales</taxon>
        <taxon>Oleaceae</taxon>
        <taxon>Forsythieae</taxon>
        <taxon>Abeliophyllum</taxon>
    </lineage>
</organism>
<evidence type="ECO:0000313" key="2">
    <source>
        <dbReference type="EMBL" id="KAL2511283.1"/>
    </source>
</evidence>
<proteinExistence type="predicted"/>
<evidence type="ECO:0000313" key="3">
    <source>
        <dbReference type="Proteomes" id="UP001604336"/>
    </source>
</evidence>
<gene>
    <name evidence="2" type="ORF">Adt_16883</name>
</gene>
<sequence length="122" mass="13175">MRAGAEEEFIGHNQSKSYVRRKGQVTMTCSVCGLEGHNSRYHLRRDAPDNCKMVPKRGNRGSSSQGEVLQSSFRFMPTPGVSHPCAAQGIISGPFASMPTNMATAVITEEVNISSTVEEVAS</sequence>
<reference evidence="3" key="1">
    <citation type="submission" date="2024-07" db="EMBL/GenBank/DDBJ databases">
        <title>Two chromosome-level genome assemblies of Korean endemic species Abeliophyllum distichum and Forsythia ovata (Oleaceae).</title>
        <authorList>
            <person name="Jang H."/>
        </authorList>
    </citation>
    <scope>NUCLEOTIDE SEQUENCE [LARGE SCALE GENOMIC DNA]</scope>
</reference>